<evidence type="ECO:0000256" key="1">
    <source>
        <dbReference type="ARBA" id="ARBA00022443"/>
    </source>
</evidence>
<sequence length="491" mass="53900">MQSMQRQFGRMLHKSPGDNAKVAVLLSDYEDVDRVLAKIIDAAKSWRDSWINVSSTQLGVVTEYDGLWDPIVGASEGLGRPAAPTPELQLEQALRLKEVYTELRTDLLEELELIEARVVKPASSAREYIDPMRKTIKKRENKRLDFEKVQEKTTKLQRKAGRSPKEDASLAKLEAELARVSEDFHAADAHLRETLPPIVTAAFNIIPLLINAVVALQNRFLGLYYTTLHTYCEEHGFPSPPPPMEEVIAVWSAGYEPVKRQLESIACIATGKAVRQPMKLPDDPSFQDRGLSGSQLTPSFVVNGPRRSSSSLASANGNSAPPRPNRIPSINSLSPEPSPVLAPRPSKGNNYVISNLTPTDFTTASRLGQQPTPSLSPNSMRPRSDYFNTRPPSTASTVTSTGSINTTASGASFIVGKKKPPPPPPKRIPSKRLEEFVVAQYAFNGQGAGDLSFREGDRIKIVKKTDTLDDWWVGELGGVEGSFPANYCRSG</sequence>
<dbReference type="EMBL" id="WUBL01000022">
    <property type="protein sequence ID" value="KAF2970492.1"/>
    <property type="molecule type" value="Genomic_DNA"/>
</dbReference>
<organism evidence="6 7">
    <name type="scientific">Xylaria multiplex</name>
    <dbReference type="NCBI Taxonomy" id="323545"/>
    <lineage>
        <taxon>Eukaryota</taxon>
        <taxon>Fungi</taxon>
        <taxon>Dikarya</taxon>
        <taxon>Ascomycota</taxon>
        <taxon>Pezizomycotina</taxon>
        <taxon>Sordariomycetes</taxon>
        <taxon>Xylariomycetidae</taxon>
        <taxon>Xylariales</taxon>
        <taxon>Xylariaceae</taxon>
        <taxon>Xylaria</taxon>
    </lineage>
</organism>
<evidence type="ECO:0000313" key="7">
    <source>
        <dbReference type="Proteomes" id="UP000481858"/>
    </source>
</evidence>
<dbReference type="SMART" id="SM00326">
    <property type="entry name" value="SH3"/>
    <property type="match status" value="1"/>
</dbReference>
<dbReference type="GO" id="GO:0006897">
    <property type="term" value="P:endocytosis"/>
    <property type="evidence" value="ECO:0007669"/>
    <property type="project" value="InterPro"/>
</dbReference>
<dbReference type="GO" id="GO:1990528">
    <property type="term" value="C:Rvs161p-Rvs167p complex"/>
    <property type="evidence" value="ECO:0007669"/>
    <property type="project" value="TreeGrafter"/>
</dbReference>
<dbReference type="GO" id="GO:0031097">
    <property type="term" value="C:medial cortex"/>
    <property type="evidence" value="ECO:0007669"/>
    <property type="project" value="TreeGrafter"/>
</dbReference>
<dbReference type="Gene3D" id="2.30.30.40">
    <property type="entry name" value="SH3 Domains"/>
    <property type="match status" value="1"/>
</dbReference>
<evidence type="ECO:0000256" key="2">
    <source>
        <dbReference type="PROSITE-ProRule" id="PRU00192"/>
    </source>
</evidence>
<keyword evidence="7" id="KW-1185">Reference proteome</keyword>
<dbReference type="Proteomes" id="UP000481858">
    <property type="component" value="Unassembled WGS sequence"/>
</dbReference>
<evidence type="ECO:0000313" key="6">
    <source>
        <dbReference type="EMBL" id="KAF2970492.1"/>
    </source>
</evidence>
<dbReference type="GO" id="GO:0043332">
    <property type="term" value="C:mating projection tip"/>
    <property type="evidence" value="ECO:0007669"/>
    <property type="project" value="TreeGrafter"/>
</dbReference>
<protein>
    <recommendedName>
        <fullName evidence="8">SH3 domain-containing protein</fullName>
    </recommendedName>
</protein>
<dbReference type="SUPFAM" id="SSF50044">
    <property type="entry name" value="SH3-domain"/>
    <property type="match status" value="1"/>
</dbReference>
<dbReference type="InParanoid" id="A0A7C8MPL9"/>
<dbReference type="PRINTS" id="PR00452">
    <property type="entry name" value="SH3DOMAIN"/>
</dbReference>
<dbReference type="InterPro" id="IPR004148">
    <property type="entry name" value="BAR_dom"/>
</dbReference>
<dbReference type="GO" id="GO:0008289">
    <property type="term" value="F:lipid binding"/>
    <property type="evidence" value="ECO:0007669"/>
    <property type="project" value="TreeGrafter"/>
</dbReference>
<dbReference type="AlphaFoldDB" id="A0A7C8MPL9"/>
<dbReference type="FunFam" id="2.30.30.40:FF:000100">
    <property type="entry name" value="SH3 domain-containing YSC84-like protein 1"/>
    <property type="match status" value="1"/>
</dbReference>
<dbReference type="Pfam" id="PF00018">
    <property type="entry name" value="SH3_1"/>
    <property type="match status" value="1"/>
</dbReference>
<dbReference type="SUPFAM" id="SSF103657">
    <property type="entry name" value="BAR/IMD domain-like"/>
    <property type="match status" value="1"/>
</dbReference>
<dbReference type="Gene3D" id="1.20.1270.60">
    <property type="entry name" value="Arfaptin homology (AH) domain/BAR domain"/>
    <property type="match status" value="1"/>
</dbReference>
<feature type="compositionally biased region" description="Low complexity" evidence="3">
    <location>
        <begin position="303"/>
        <end position="320"/>
    </location>
</feature>
<dbReference type="InterPro" id="IPR036028">
    <property type="entry name" value="SH3-like_dom_sf"/>
</dbReference>
<dbReference type="InterPro" id="IPR001452">
    <property type="entry name" value="SH3_domain"/>
</dbReference>
<dbReference type="PANTHER" id="PTHR47174:SF2">
    <property type="entry name" value="SH3 DOMAIN SIGNALLING PROTEIN (AFU_ORTHOLOGUE AFUA_5G07670)"/>
    <property type="match status" value="1"/>
</dbReference>
<dbReference type="CDD" id="cd07599">
    <property type="entry name" value="BAR_Rvs167p"/>
    <property type="match status" value="1"/>
</dbReference>
<feature type="domain" description="BAR" evidence="5">
    <location>
        <begin position="7"/>
        <end position="241"/>
    </location>
</feature>
<feature type="compositionally biased region" description="Polar residues" evidence="3">
    <location>
        <begin position="347"/>
        <end position="406"/>
    </location>
</feature>
<evidence type="ECO:0000259" key="4">
    <source>
        <dbReference type="PROSITE" id="PS50002"/>
    </source>
</evidence>
<evidence type="ECO:0000256" key="3">
    <source>
        <dbReference type="SAM" id="MobiDB-lite"/>
    </source>
</evidence>
<comment type="caution">
    <text evidence="6">The sequence shown here is derived from an EMBL/GenBank/DDBJ whole genome shotgun (WGS) entry which is preliminary data.</text>
</comment>
<dbReference type="Pfam" id="PF03114">
    <property type="entry name" value="BAR"/>
    <property type="match status" value="1"/>
</dbReference>
<name>A0A7C8MPL9_9PEZI</name>
<evidence type="ECO:0008006" key="8">
    <source>
        <dbReference type="Google" id="ProtNLM"/>
    </source>
</evidence>
<keyword evidence="1 2" id="KW-0728">SH3 domain</keyword>
<dbReference type="OrthoDB" id="10255128at2759"/>
<dbReference type="GO" id="GO:0051666">
    <property type="term" value="P:actin cortical patch localization"/>
    <property type="evidence" value="ECO:0007669"/>
    <property type="project" value="InterPro"/>
</dbReference>
<dbReference type="PANTHER" id="PTHR47174">
    <property type="entry name" value="BRIDGING INTEGRATOR 3"/>
    <property type="match status" value="1"/>
</dbReference>
<dbReference type="InterPro" id="IPR046982">
    <property type="entry name" value="BIN3/RVS161-like"/>
</dbReference>
<evidence type="ECO:0000259" key="5">
    <source>
        <dbReference type="PROSITE" id="PS51021"/>
    </source>
</evidence>
<gene>
    <name evidence="6" type="ORF">GQX73_g3067</name>
</gene>
<reference evidence="6 7" key="1">
    <citation type="submission" date="2019-12" db="EMBL/GenBank/DDBJ databases">
        <title>Draft genome sequence of the ascomycete Xylaria multiplex DSM 110363.</title>
        <authorList>
            <person name="Buettner E."/>
            <person name="Kellner H."/>
        </authorList>
    </citation>
    <scope>NUCLEOTIDE SEQUENCE [LARGE SCALE GENOMIC DNA]</scope>
    <source>
        <strain evidence="6 7">DSM 110363</strain>
    </source>
</reference>
<dbReference type="GO" id="GO:0030479">
    <property type="term" value="C:actin cortical patch"/>
    <property type="evidence" value="ECO:0007669"/>
    <property type="project" value="TreeGrafter"/>
</dbReference>
<feature type="domain" description="SH3" evidence="4">
    <location>
        <begin position="432"/>
        <end position="491"/>
    </location>
</feature>
<accession>A0A7C8MPL9</accession>
<proteinExistence type="predicted"/>
<dbReference type="InterPro" id="IPR027267">
    <property type="entry name" value="AH/BAR_dom_sf"/>
</dbReference>
<dbReference type="PROSITE" id="PS51021">
    <property type="entry name" value="BAR"/>
    <property type="match status" value="1"/>
</dbReference>
<feature type="region of interest" description="Disordered" evidence="3">
    <location>
        <begin position="277"/>
        <end position="406"/>
    </location>
</feature>
<dbReference type="GO" id="GO:0097320">
    <property type="term" value="P:plasma membrane tubulation"/>
    <property type="evidence" value="ECO:0007669"/>
    <property type="project" value="TreeGrafter"/>
</dbReference>
<dbReference type="PROSITE" id="PS50002">
    <property type="entry name" value="SH3"/>
    <property type="match status" value="1"/>
</dbReference>